<evidence type="ECO:0000313" key="2">
    <source>
        <dbReference type="EMBL" id="CAH0015802.1"/>
    </source>
</evidence>
<dbReference type="AlphaFoldDB" id="A0A9N9YC57"/>
<protein>
    <submittedName>
        <fullName evidence="2">Uncharacterized protein</fullName>
    </submittedName>
</protein>
<feature type="compositionally biased region" description="Basic and acidic residues" evidence="1">
    <location>
        <begin position="597"/>
        <end position="607"/>
    </location>
</feature>
<sequence length="902" mass="98921">MPTKSGLTFLARFAHESSVNNALQTEGNLTINHLVLSIKPSYKSKWQAIWGRNRRGSSGQQRLGSLSRQRQGSFVGQPPLNYMEPARPYEQESFKPSPPFMPPNLPAIPHTNNAYLPKPGDPSVSGFFSAQAMASKAAVPVAPIPSQMPGQADAVVETRSPPRPPRGQSSKRKQKASCLRVEDSQTKPPAVEVLDDGTFPQGTSEAKPASVRVALPSETNAPAPVNLSLDDKFPPDNMTDTKPTEGAVESKQGGPEPQSHGLDDPLRTMPADSLIQTPLKQSVKTKKEKSHGRREDESSSENWQLSSQGLDGASSSRIELESSSQHPSGGPDVAPVEKQHEKQEEKPETQEEQPKKHDKKTERLEKQPEKQEEQLKREEVSEPTVWNNCRIPSIFTAEEIKGRKQAWDRIPMPLKDQKTKKRNLPISAKPTSSASKAHAVKNKLQSPKGKNRTTEENQIPFPLPKTQPQQTEAEQSVDPEGFQLVSPRRKRIGKEKQHPQTLTIRENQRRGVEREITNFFGLLPGQQVTIEAHEHGSEMEESPDVSSSPPTKGNDSGQAAPPNETPPVEQSQPKSKKKKKNKKSKRNQSVSSLAVAEEPRAPEKLPEATDPTHSSETLKTDSQVEDPQIPSDGNKPSETPDSSGRDTLGFKAGAPFGSGGTLKMPKKRAKRPQVTDSHWEPQKGLEIKTSAGVGQSGLESEASSSRMATPTSETSNGLNPRASDFISPPAEKQSSDEDSDMSVMLGVFGQLAQNKRETEALMKQKENEPYKREKGGSRSSSSETIDWEETGYRRHTSNDERPSKSRSESPPHIIFTKGKQPEIKSGKGKEPMGPATEIAEEGPALKKKEQPTAPGCPGDPGDPNEPGDKPGLVNDSWPRLPPRELLTQDMLLNDAPAAWKRR</sequence>
<evidence type="ECO:0000256" key="1">
    <source>
        <dbReference type="SAM" id="MobiDB-lite"/>
    </source>
</evidence>
<feature type="region of interest" description="Disordered" evidence="1">
    <location>
        <begin position="144"/>
        <end position="902"/>
    </location>
</feature>
<feature type="compositionally biased region" description="Basic and acidic residues" evidence="1">
    <location>
        <begin position="754"/>
        <end position="776"/>
    </location>
</feature>
<feature type="compositionally biased region" description="Basic and acidic residues" evidence="1">
    <location>
        <begin position="398"/>
        <end position="407"/>
    </location>
</feature>
<accession>A0A9N9YC57</accession>
<proteinExistence type="predicted"/>
<feature type="compositionally biased region" description="Basic and acidic residues" evidence="1">
    <location>
        <begin position="819"/>
        <end position="830"/>
    </location>
</feature>
<feature type="compositionally biased region" description="Basic and acidic residues" evidence="1">
    <location>
        <begin position="677"/>
        <end position="686"/>
    </location>
</feature>
<feature type="compositionally biased region" description="Polar residues" evidence="1">
    <location>
        <begin position="611"/>
        <end position="621"/>
    </location>
</feature>
<name>A0A9N9YC57_9HYPO</name>
<feature type="compositionally biased region" description="Basic and acidic residues" evidence="1">
    <location>
        <begin position="335"/>
        <end position="380"/>
    </location>
</feature>
<comment type="caution">
    <text evidence="2">The sequence shown here is derived from an EMBL/GenBank/DDBJ whole genome shotgun (WGS) entry which is preliminary data.</text>
</comment>
<feature type="compositionally biased region" description="Low complexity" evidence="1">
    <location>
        <begin position="851"/>
        <end position="861"/>
    </location>
</feature>
<organism evidence="2 3">
    <name type="scientific">Clonostachys rhizophaga</name>
    <dbReference type="NCBI Taxonomy" id="160324"/>
    <lineage>
        <taxon>Eukaryota</taxon>
        <taxon>Fungi</taxon>
        <taxon>Dikarya</taxon>
        <taxon>Ascomycota</taxon>
        <taxon>Pezizomycotina</taxon>
        <taxon>Sordariomycetes</taxon>
        <taxon>Hypocreomycetidae</taxon>
        <taxon>Hypocreales</taxon>
        <taxon>Bionectriaceae</taxon>
        <taxon>Clonostachys</taxon>
    </lineage>
</organism>
<dbReference type="EMBL" id="CABFNQ020000451">
    <property type="protein sequence ID" value="CAH0015802.1"/>
    <property type="molecule type" value="Genomic_DNA"/>
</dbReference>
<feature type="region of interest" description="Disordered" evidence="1">
    <location>
        <begin position="53"/>
        <end position="77"/>
    </location>
</feature>
<feature type="compositionally biased region" description="Basic residues" evidence="1">
    <location>
        <begin position="574"/>
        <end position="586"/>
    </location>
</feature>
<feature type="compositionally biased region" description="Low complexity" evidence="1">
    <location>
        <begin position="314"/>
        <end position="324"/>
    </location>
</feature>
<feature type="compositionally biased region" description="Polar residues" evidence="1">
    <location>
        <begin position="697"/>
        <end position="718"/>
    </location>
</feature>
<dbReference type="OrthoDB" id="5148808at2759"/>
<feature type="compositionally biased region" description="Basic residues" evidence="1">
    <location>
        <begin position="283"/>
        <end position="292"/>
    </location>
</feature>
<feature type="compositionally biased region" description="Basic and acidic residues" evidence="1">
    <location>
        <begin position="506"/>
        <end position="516"/>
    </location>
</feature>
<feature type="compositionally biased region" description="Low complexity" evidence="1">
    <location>
        <begin position="56"/>
        <end position="73"/>
    </location>
</feature>
<feature type="compositionally biased region" description="Polar residues" evidence="1">
    <location>
        <begin position="544"/>
        <end position="557"/>
    </location>
</feature>
<feature type="compositionally biased region" description="Polar residues" evidence="1">
    <location>
        <begin position="300"/>
        <end position="309"/>
    </location>
</feature>
<dbReference type="Proteomes" id="UP000696573">
    <property type="component" value="Unassembled WGS sequence"/>
</dbReference>
<reference evidence="2" key="1">
    <citation type="submission" date="2021-10" db="EMBL/GenBank/DDBJ databases">
        <authorList>
            <person name="Piombo E."/>
        </authorList>
    </citation>
    <scope>NUCLEOTIDE SEQUENCE</scope>
</reference>
<evidence type="ECO:0000313" key="3">
    <source>
        <dbReference type="Proteomes" id="UP000696573"/>
    </source>
</evidence>
<feature type="compositionally biased region" description="Basic and acidic residues" evidence="1">
    <location>
        <begin position="790"/>
        <end position="809"/>
    </location>
</feature>
<keyword evidence="3" id="KW-1185">Reference proteome</keyword>
<gene>
    <name evidence="2" type="ORF">CRHIZ90672A_00007995</name>
</gene>